<dbReference type="PROSITE" id="PS50222">
    <property type="entry name" value="EF_HAND_2"/>
    <property type="match status" value="1"/>
</dbReference>
<dbReference type="AlphaFoldDB" id="A0ABD3WD36"/>
<accession>A0ABD3WD36</accession>
<proteinExistence type="predicted"/>
<reference evidence="2 3" key="1">
    <citation type="submission" date="2024-11" db="EMBL/GenBank/DDBJ databases">
        <title>Chromosome-level genome assembly of the freshwater bivalve Anodonta woodiana.</title>
        <authorList>
            <person name="Chen X."/>
        </authorList>
    </citation>
    <scope>NUCLEOTIDE SEQUENCE [LARGE SCALE GENOMIC DNA]</scope>
    <source>
        <strain evidence="2">MN2024</strain>
        <tissue evidence="2">Gills</tissue>
    </source>
</reference>
<organism evidence="2 3">
    <name type="scientific">Sinanodonta woodiana</name>
    <name type="common">Chinese pond mussel</name>
    <name type="synonym">Anodonta woodiana</name>
    <dbReference type="NCBI Taxonomy" id="1069815"/>
    <lineage>
        <taxon>Eukaryota</taxon>
        <taxon>Metazoa</taxon>
        <taxon>Spiralia</taxon>
        <taxon>Lophotrochozoa</taxon>
        <taxon>Mollusca</taxon>
        <taxon>Bivalvia</taxon>
        <taxon>Autobranchia</taxon>
        <taxon>Heteroconchia</taxon>
        <taxon>Palaeoheterodonta</taxon>
        <taxon>Unionida</taxon>
        <taxon>Unionoidea</taxon>
        <taxon>Unionidae</taxon>
        <taxon>Unioninae</taxon>
        <taxon>Sinanodonta</taxon>
    </lineage>
</organism>
<keyword evidence="3" id="KW-1185">Reference proteome</keyword>
<evidence type="ECO:0000259" key="1">
    <source>
        <dbReference type="PROSITE" id="PS50222"/>
    </source>
</evidence>
<name>A0ABD3WD36_SINWO</name>
<protein>
    <recommendedName>
        <fullName evidence="1">EF-hand domain-containing protein</fullName>
    </recommendedName>
</protein>
<feature type="non-terminal residue" evidence="2">
    <location>
        <position position="55"/>
    </location>
</feature>
<dbReference type="Proteomes" id="UP001634394">
    <property type="component" value="Unassembled WGS sequence"/>
</dbReference>
<sequence length="55" mass="6362">ICASQTTKSVNAQLEQFRRLVAQEVAALFTRADTNHNNRFDVEDMHSIFTDYDKD</sequence>
<gene>
    <name evidence="2" type="ORF">ACJMK2_039796</name>
</gene>
<feature type="non-terminal residue" evidence="2">
    <location>
        <position position="1"/>
    </location>
</feature>
<dbReference type="InterPro" id="IPR002048">
    <property type="entry name" value="EF_hand_dom"/>
</dbReference>
<dbReference type="EMBL" id="JBJQND010000007">
    <property type="protein sequence ID" value="KAL3871824.1"/>
    <property type="molecule type" value="Genomic_DNA"/>
</dbReference>
<evidence type="ECO:0000313" key="2">
    <source>
        <dbReference type="EMBL" id="KAL3871824.1"/>
    </source>
</evidence>
<evidence type="ECO:0000313" key="3">
    <source>
        <dbReference type="Proteomes" id="UP001634394"/>
    </source>
</evidence>
<feature type="domain" description="EF-hand" evidence="1">
    <location>
        <begin position="20"/>
        <end position="55"/>
    </location>
</feature>
<comment type="caution">
    <text evidence="2">The sequence shown here is derived from an EMBL/GenBank/DDBJ whole genome shotgun (WGS) entry which is preliminary data.</text>
</comment>